<dbReference type="EMBL" id="CP080034">
    <property type="protein sequence ID" value="QYC10020.1"/>
    <property type="molecule type" value="Genomic_DNA"/>
</dbReference>
<evidence type="ECO:0000313" key="3">
    <source>
        <dbReference type="EMBL" id="QYC10020.1"/>
    </source>
</evidence>
<dbReference type="PANTHER" id="PTHR30097">
    <property type="entry name" value="CATION EFFLUX SYSTEM PROTEIN CUSB"/>
    <property type="match status" value="1"/>
</dbReference>
<dbReference type="Proteomes" id="UP000824334">
    <property type="component" value="Chromosome"/>
</dbReference>
<dbReference type="GeneID" id="94376765"/>
<feature type="domain" description="CzcB-like C-terminal circularly permuted SH3-like" evidence="2">
    <location>
        <begin position="277"/>
        <end position="332"/>
    </location>
</feature>
<proteinExistence type="predicted"/>
<keyword evidence="4" id="KW-1185">Reference proteome</keyword>
<evidence type="ECO:0000313" key="4">
    <source>
        <dbReference type="Proteomes" id="UP000824334"/>
    </source>
</evidence>
<sequence length="341" mass="35006">MSALVVALAAGKVMGDQTLVRLTPEQSRAMSLKTTVAVAATDTPLASLPATVTPALNGRVVAAVPFAAVVVRVDVLEGQAVGAGQPLAVLFSQDALKVSAELAQANAEVRMTEAAARRTRTLASEGIIAEARSEEASTRAEQARIMANERGRLLASAGGAGRRAGEYVLKAPIAGRVSQLNLQPGSGVEAMAPGAVIDRDDRLWVEARLPADIAGQVEIGSIVEVAGARGRVVAVGSAIDPRTRSVVMRAELASGADVVPGEATMITVTRRSSPDAVAVPRVSLIQINGRDTVFVRRANGYLPVAVTVEGRSDAQAVVTGLNPGDEVVTSGVSQLKTASEG</sequence>
<accession>A0ABX8TJR1</accession>
<organism evidence="3 4">
    <name type="scientific">Brevundimonas nasdae</name>
    <dbReference type="NCBI Taxonomy" id="172043"/>
    <lineage>
        <taxon>Bacteria</taxon>
        <taxon>Pseudomonadati</taxon>
        <taxon>Pseudomonadota</taxon>
        <taxon>Alphaproteobacteria</taxon>
        <taxon>Caulobacterales</taxon>
        <taxon>Caulobacteraceae</taxon>
        <taxon>Brevundimonas</taxon>
    </lineage>
</organism>
<dbReference type="InterPro" id="IPR058649">
    <property type="entry name" value="CzcB_C"/>
</dbReference>
<protein>
    <submittedName>
        <fullName evidence="3">Efflux RND transporter periplasmic adaptor subunit</fullName>
    </submittedName>
</protein>
<dbReference type="InterPro" id="IPR051909">
    <property type="entry name" value="MFP_Cation_Efflux"/>
</dbReference>
<reference evidence="3 4" key="1">
    <citation type="submission" date="2021-07" db="EMBL/GenBank/DDBJ databases">
        <title>Isolation and characterization of bacteria from a gold mining with a capacity of golden bioaccumulation.</title>
        <authorList>
            <person name="Yang X.J."/>
        </authorList>
    </citation>
    <scope>NUCLEOTIDE SEQUENCE [LARGE SCALE GENOMIC DNA]</scope>
    <source>
        <strain evidence="3 4">Au29</strain>
    </source>
</reference>
<dbReference type="PANTHER" id="PTHR30097:SF4">
    <property type="entry name" value="SLR6042 PROTEIN"/>
    <property type="match status" value="1"/>
</dbReference>
<gene>
    <name evidence="3" type="ORF">KWG56_15865</name>
</gene>
<evidence type="ECO:0000259" key="2">
    <source>
        <dbReference type="Pfam" id="PF25975"/>
    </source>
</evidence>
<dbReference type="Pfam" id="PF25975">
    <property type="entry name" value="CzcB_C"/>
    <property type="match status" value="1"/>
</dbReference>
<name>A0ABX8TJR1_9CAUL</name>
<evidence type="ECO:0000256" key="1">
    <source>
        <dbReference type="ARBA" id="ARBA00022448"/>
    </source>
</evidence>
<keyword evidence="1" id="KW-0813">Transport</keyword>
<dbReference type="RefSeq" id="WP_219352871.1">
    <property type="nucleotide sequence ID" value="NZ_CP080034.1"/>
</dbReference>